<dbReference type="Proteomes" id="UP000807306">
    <property type="component" value="Unassembled WGS sequence"/>
</dbReference>
<name>A0A9P6JUS7_9AGAR</name>
<gene>
    <name evidence="1" type="ORF">CPB83DRAFT_890466</name>
</gene>
<keyword evidence="2" id="KW-1185">Reference proteome</keyword>
<accession>A0A9P6JUS7</accession>
<protein>
    <submittedName>
        <fullName evidence="1">Uncharacterized protein</fullName>
    </submittedName>
</protein>
<organism evidence="1 2">
    <name type="scientific">Crepidotus variabilis</name>
    <dbReference type="NCBI Taxonomy" id="179855"/>
    <lineage>
        <taxon>Eukaryota</taxon>
        <taxon>Fungi</taxon>
        <taxon>Dikarya</taxon>
        <taxon>Basidiomycota</taxon>
        <taxon>Agaricomycotina</taxon>
        <taxon>Agaricomycetes</taxon>
        <taxon>Agaricomycetidae</taxon>
        <taxon>Agaricales</taxon>
        <taxon>Agaricineae</taxon>
        <taxon>Crepidotaceae</taxon>
        <taxon>Crepidotus</taxon>
    </lineage>
</organism>
<comment type="caution">
    <text evidence="1">The sequence shown here is derived from an EMBL/GenBank/DDBJ whole genome shotgun (WGS) entry which is preliminary data.</text>
</comment>
<dbReference type="EMBL" id="MU157830">
    <property type="protein sequence ID" value="KAF9532790.1"/>
    <property type="molecule type" value="Genomic_DNA"/>
</dbReference>
<sequence>MNSREGTFVLLDFDVLNMKPPRQRPPGVVKTLRYLRQNLRQFSALEDFTLQCCSQDVAAALQTLSCSLPQDAKARVLGEIQEALSVIKAGKCPEFEDVEVRVEGVVEELWQTLQENEFRNTEFVMQVLQGIERSIGYISELNDGRLNARGTAALLAIWELKAYLRSGGACTIAAILILVNKLAEGKFFTLPLPEDSPSFSLELDLDVLVANLPEEQATTNNNLISEILRNDGFECQAEFLRSVSEYSTQSAPASAQECFMAGMSLCTRHRCRIKRRSFDLNLPSSKSSRFQPFFNSLNLLRYQLYTVRILYNTPYIVFGLLESILSVCP</sequence>
<evidence type="ECO:0000313" key="1">
    <source>
        <dbReference type="EMBL" id="KAF9532790.1"/>
    </source>
</evidence>
<dbReference type="AlphaFoldDB" id="A0A9P6JUS7"/>
<evidence type="ECO:0000313" key="2">
    <source>
        <dbReference type="Proteomes" id="UP000807306"/>
    </source>
</evidence>
<reference evidence="1" key="1">
    <citation type="submission" date="2020-11" db="EMBL/GenBank/DDBJ databases">
        <authorList>
            <consortium name="DOE Joint Genome Institute"/>
            <person name="Ahrendt S."/>
            <person name="Riley R."/>
            <person name="Andreopoulos W."/>
            <person name="Labutti K."/>
            <person name="Pangilinan J."/>
            <person name="Ruiz-Duenas F.J."/>
            <person name="Barrasa J.M."/>
            <person name="Sanchez-Garcia M."/>
            <person name="Camarero S."/>
            <person name="Miyauchi S."/>
            <person name="Serrano A."/>
            <person name="Linde D."/>
            <person name="Babiker R."/>
            <person name="Drula E."/>
            <person name="Ayuso-Fernandez I."/>
            <person name="Pacheco R."/>
            <person name="Padilla G."/>
            <person name="Ferreira P."/>
            <person name="Barriuso J."/>
            <person name="Kellner H."/>
            <person name="Castanera R."/>
            <person name="Alfaro M."/>
            <person name="Ramirez L."/>
            <person name="Pisabarro A.G."/>
            <person name="Kuo A."/>
            <person name="Tritt A."/>
            <person name="Lipzen A."/>
            <person name="He G."/>
            <person name="Yan M."/>
            <person name="Ng V."/>
            <person name="Cullen D."/>
            <person name="Martin F."/>
            <person name="Rosso M.-N."/>
            <person name="Henrissat B."/>
            <person name="Hibbett D."/>
            <person name="Martinez A.T."/>
            <person name="Grigoriev I.V."/>
        </authorList>
    </citation>
    <scope>NUCLEOTIDE SEQUENCE</scope>
    <source>
        <strain evidence="1">CBS 506.95</strain>
    </source>
</reference>
<proteinExistence type="predicted"/>